<dbReference type="Proteomes" id="UP000504628">
    <property type="component" value="Chromosome 7"/>
</dbReference>
<evidence type="ECO:0000313" key="4">
    <source>
        <dbReference type="Proteomes" id="UP000504628"/>
    </source>
</evidence>
<proteinExistence type="inferred from homology"/>
<dbReference type="PANTHER" id="PTHR10136">
    <property type="entry name" value="SECRETOGLOBIN FAMILY 1 MEMBER"/>
    <property type="match status" value="1"/>
</dbReference>
<comment type="subcellular location">
    <subcellularLocation>
        <location evidence="1">Secreted</location>
    </subcellularLocation>
</comment>
<dbReference type="InterPro" id="IPR043215">
    <property type="entry name" value="Secretoglobin_1C-like"/>
</dbReference>
<gene>
    <name evidence="5" type="primary">LOC114501767</name>
</gene>
<dbReference type="PANTHER" id="PTHR10136:SF8">
    <property type="entry name" value="SECRETOGLOBIN FAMILY 1C MEMBER 1-RELATED"/>
    <property type="match status" value="1"/>
</dbReference>
<sequence>KNLSRQLSKPLLSATQGSSTVLLVDFTLLCTCRLTTGEDNSEFFTDFLQTLLVGSPEELHEEPLSKHDINAEAKLALTELKSCRDVLQPVLKAELVKLQVQVLGRQDGA</sequence>
<dbReference type="GeneID" id="114501767"/>
<evidence type="ECO:0000256" key="1">
    <source>
        <dbReference type="ARBA" id="ARBA00004613"/>
    </source>
</evidence>
<reference evidence="5" key="1">
    <citation type="submission" date="2025-08" db="UniProtKB">
        <authorList>
            <consortium name="RefSeq"/>
        </authorList>
    </citation>
    <scope>IDENTIFICATION</scope>
    <source>
        <tissue evidence="5">Muscle</tissue>
    </source>
</reference>
<comment type="similarity">
    <text evidence="2">Belongs to the secretoglobin family.</text>
</comment>
<dbReference type="Pfam" id="PF01099">
    <property type="entry name" value="Uteroglobin"/>
    <property type="match status" value="1"/>
</dbReference>
<dbReference type="InParanoid" id="A0A6J2M464"/>
<evidence type="ECO:0000256" key="2">
    <source>
        <dbReference type="ARBA" id="ARBA00008650"/>
    </source>
</evidence>
<name>A0A6J2M464_9CHIR</name>
<dbReference type="InterPro" id="IPR035960">
    <property type="entry name" value="Secretoglobin_sf"/>
</dbReference>
<keyword evidence="3" id="KW-0964">Secreted</keyword>
<evidence type="ECO:0000256" key="3">
    <source>
        <dbReference type="ARBA" id="ARBA00022525"/>
    </source>
</evidence>
<accession>A0A6J2M464</accession>
<dbReference type="InterPro" id="IPR016126">
    <property type="entry name" value="Secretoglobin"/>
</dbReference>
<feature type="non-terminal residue" evidence="5">
    <location>
        <position position="1"/>
    </location>
</feature>
<dbReference type="KEGG" id="pdic:114501767"/>
<evidence type="ECO:0000313" key="5">
    <source>
        <dbReference type="RefSeq" id="XP_028374316.2"/>
    </source>
</evidence>
<dbReference type="PROSITE" id="PS51311">
    <property type="entry name" value="SCGB"/>
    <property type="match status" value="1"/>
</dbReference>
<dbReference type="GO" id="GO:0005576">
    <property type="term" value="C:extracellular region"/>
    <property type="evidence" value="ECO:0007669"/>
    <property type="project" value="UniProtKB-SubCell"/>
</dbReference>
<dbReference type="RefSeq" id="XP_028374316.2">
    <property type="nucleotide sequence ID" value="XM_028518515.2"/>
</dbReference>
<dbReference type="AlphaFoldDB" id="A0A6J2M464"/>
<protein>
    <submittedName>
        <fullName evidence="5">Secretoglobin family 1C member 2-like</fullName>
    </submittedName>
</protein>
<dbReference type="OrthoDB" id="9069344at2759"/>
<dbReference type="SUPFAM" id="SSF48201">
    <property type="entry name" value="Uteroglobin-like"/>
    <property type="match status" value="1"/>
</dbReference>
<keyword evidence="4" id="KW-1185">Reference proteome</keyword>
<organism evidence="4 5">
    <name type="scientific">Phyllostomus discolor</name>
    <name type="common">pale spear-nosed bat</name>
    <dbReference type="NCBI Taxonomy" id="89673"/>
    <lineage>
        <taxon>Eukaryota</taxon>
        <taxon>Metazoa</taxon>
        <taxon>Chordata</taxon>
        <taxon>Craniata</taxon>
        <taxon>Vertebrata</taxon>
        <taxon>Euteleostomi</taxon>
        <taxon>Mammalia</taxon>
        <taxon>Eutheria</taxon>
        <taxon>Laurasiatheria</taxon>
        <taxon>Chiroptera</taxon>
        <taxon>Yangochiroptera</taxon>
        <taxon>Phyllostomidae</taxon>
        <taxon>Phyllostominae</taxon>
        <taxon>Phyllostomus</taxon>
    </lineage>
</organism>